<keyword evidence="3" id="KW-1185">Reference proteome</keyword>
<feature type="compositionally biased region" description="Basic and acidic residues" evidence="1">
    <location>
        <begin position="30"/>
        <end position="43"/>
    </location>
</feature>
<protein>
    <recommendedName>
        <fullName evidence="4">BZIP domain-containing protein</fullName>
    </recommendedName>
</protein>
<feature type="region of interest" description="Disordered" evidence="1">
    <location>
        <begin position="57"/>
        <end position="98"/>
    </location>
</feature>
<dbReference type="SUPFAM" id="SSF57959">
    <property type="entry name" value="Leucine zipper domain"/>
    <property type="match status" value="1"/>
</dbReference>
<dbReference type="CDD" id="cd14688">
    <property type="entry name" value="bZIP_YAP"/>
    <property type="match status" value="1"/>
</dbReference>
<accession>A0AAV9UY89</accession>
<dbReference type="PANTHER" id="PTHR38116">
    <property type="entry name" value="CHROMOSOME 7, WHOLE GENOME SHOTGUN SEQUENCE"/>
    <property type="match status" value="1"/>
</dbReference>
<reference evidence="2 3" key="1">
    <citation type="submission" date="2019-10" db="EMBL/GenBank/DDBJ databases">
        <authorList>
            <person name="Palmer J.M."/>
        </authorList>
    </citation>
    <scope>NUCLEOTIDE SEQUENCE [LARGE SCALE GENOMIC DNA]</scope>
    <source>
        <strain evidence="2 3">TWF730</strain>
    </source>
</reference>
<evidence type="ECO:0008006" key="4">
    <source>
        <dbReference type="Google" id="ProtNLM"/>
    </source>
</evidence>
<dbReference type="Pfam" id="PF11905">
    <property type="entry name" value="DUF3425"/>
    <property type="match status" value="1"/>
</dbReference>
<evidence type="ECO:0000256" key="1">
    <source>
        <dbReference type="SAM" id="MobiDB-lite"/>
    </source>
</evidence>
<dbReference type="InterPro" id="IPR021833">
    <property type="entry name" value="DUF3425"/>
</dbReference>
<proteinExistence type="predicted"/>
<dbReference type="Gene3D" id="1.20.5.170">
    <property type="match status" value="1"/>
</dbReference>
<dbReference type="AlphaFoldDB" id="A0AAV9UY89"/>
<evidence type="ECO:0000313" key="3">
    <source>
        <dbReference type="Proteomes" id="UP001373714"/>
    </source>
</evidence>
<dbReference type="EMBL" id="JAVHNS010000006">
    <property type="protein sequence ID" value="KAK6352088.1"/>
    <property type="molecule type" value="Genomic_DNA"/>
</dbReference>
<gene>
    <name evidence="2" type="ORF">TWF730_008919</name>
</gene>
<feature type="region of interest" description="Disordered" evidence="1">
    <location>
        <begin position="1"/>
        <end position="43"/>
    </location>
</feature>
<organism evidence="2 3">
    <name type="scientific">Orbilia blumenaviensis</name>
    <dbReference type="NCBI Taxonomy" id="1796055"/>
    <lineage>
        <taxon>Eukaryota</taxon>
        <taxon>Fungi</taxon>
        <taxon>Dikarya</taxon>
        <taxon>Ascomycota</taxon>
        <taxon>Pezizomycotina</taxon>
        <taxon>Orbiliomycetes</taxon>
        <taxon>Orbiliales</taxon>
        <taxon>Orbiliaceae</taxon>
        <taxon>Orbilia</taxon>
    </lineage>
</organism>
<dbReference type="PANTHER" id="PTHR38116:SF9">
    <property type="entry name" value="BZIP DOMAIN-CONTAINING PROTEIN"/>
    <property type="match status" value="1"/>
</dbReference>
<sequence length="401" mass="45450">MRMEEFMMSNSGRITKRKSPVPVPDVAGASDERLDHIEDPAERKRVLNVLAQRRYRKRKREHQLELQMQVERQKQRDQSLPRGGDMSPTDWDPISSDRSENARELAYLRQRVFELETALSVYTKSLDPQSAVSLSPSDPFDAFGNPTSVVDHALSASSDSDAGAFGTEGMALENWMRLAQTSGPQEVAISLPSSSTEPLPDIDDFLQSFTSTGFNFPDESNLSIPAFSLLRACIMIAQRLKVYHLLWDFTATSPFYGSTSSQHRNLPSDLQPTSVQLKTPHHPILDLLPWPKVRDRLITTFNMEESMWPVHQSEKLNLWRLVSDMDNAEEDGLEGVRINGSDAFDGSGWEVGQGFFSVWWWALDRDVVGRSNYWRIQRGDSKLLLLGDEKSLKERGFPTTT</sequence>
<name>A0AAV9UY89_9PEZI</name>
<dbReference type="InterPro" id="IPR046347">
    <property type="entry name" value="bZIP_sf"/>
</dbReference>
<dbReference type="Proteomes" id="UP001373714">
    <property type="component" value="Unassembled WGS sequence"/>
</dbReference>
<evidence type="ECO:0000313" key="2">
    <source>
        <dbReference type="EMBL" id="KAK6352088.1"/>
    </source>
</evidence>
<comment type="caution">
    <text evidence="2">The sequence shown here is derived from an EMBL/GenBank/DDBJ whole genome shotgun (WGS) entry which is preliminary data.</text>
</comment>
<dbReference type="GO" id="GO:0003700">
    <property type="term" value="F:DNA-binding transcription factor activity"/>
    <property type="evidence" value="ECO:0007669"/>
    <property type="project" value="InterPro"/>
</dbReference>